<feature type="domain" description="PGG" evidence="2">
    <location>
        <begin position="36"/>
        <end position="112"/>
    </location>
</feature>
<name>A0AAD3T084_NEPGR</name>
<evidence type="ECO:0000259" key="2">
    <source>
        <dbReference type="Pfam" id="PF13962"/>
    </source>
</evidence>
<keyword evidence="1" id="KW-0812">Transmembrane</keyword>
<evidence type="ECO:0000313" key="3">
    <source>
        <dbReference type="EMBL" id="GMH19712.1"/>
    </source>
</evidence>
<keyword evidence="1" id="KW-0472">Membrane</keyword>
<dbReference type="Pfam" id="PF13962">
    <property type="entry name" value="PGG"/>
    <property type="match status" value="1"/>
</dbReference>
<dbReference type="EMBL" id="BSYO01000021">
    <property type="protein sequence ID" value="GMH19712.1"/>
    <property type="molecule type" value="Genomic_DNA"/>
</dbReference>
<proteinExistence type="predicted"/>
<gene>
    <name evidence="3" type="ORF">Nepgr_021553</name>
</gene>
<feature type="transmembrane region" description="Helical" evidence="1">
    <location>
        <begin position="120"/>
        <end position="137"/>
    </location>
</feature>
<dbReference type="AlphaFoldDB" id="A0AAD3T084"/>
<feature type="transmembrane region" description="Helical" evidence="1">
    <location>
        <begin position="149"/>
        <end position="174"/>
    </location>
</feature>
<comment type="caution">
    <text evidence="3">The sequence shown here is derived from an EMBL/GenBank/DDBJ whole genome shotgun (WGS) entry which is preliminary data.</text>
</comment>
<organism evidence="3 4">
    <name type="scientific">Nepenthes gracilis</name>
    <name type="common">Slender pitcher plant</name>
    <dbReference type="NCBI Taxonomy" id="150966"/>
    <lineage>
        <taxon>Eukaryota</taxon>
        <taxon>Viridiplantae</taxon>
        <taxon>Streptophyta</taxon>
        <taxon>Embryophyta</taxon>
        <taxon>Tracheophyta</taxon>
        <taxon>Spermatophyta</taxon>
        <taxon>Magnoliopsida</taxon>
        <taxon>eudicotyledons</taxon>
        <taxon>Gunneridae</taxon>
        <taxon>Pentapetalae</taxon>
        <taxon>Caryophyllales</taxon>
        <taxon>Nepenthaceae</taxon>
        <taxon>Nepenthes</taxon>
    </lineage>
</organism>
<keyword evidence="1" id="KW-1133">Transmembrane helix</keyword>
<accession>A0AAD3T084</accession>
<reference evidence="3" key="1">
    <citation type="submission" date="2023-05" db="EMBL/GenBank/DDBJ databases">
        <title>Nepenthes gracilis genome sequencing.</title>
        <authorList>
            <person name="Fukushima K."/>
        </authorList>
    </citation>
    <scope>NUCLEOTIDE SEQUENCE</scope>
    <source>
        <strain evidence="3">SING2019-196</strain>
    </source>
</reference>
<dbReference type="InterPro" id="IPR026961">
    <property type="entry name" value="PGG_dom"/>
</dbReference>
<feature type="transmembrane region" description="Helical" evidence="1">
    <location>
        <begin position="186"/>
        <end position="204"/>
    </location>
</feature>
<feature type="transmembrane region" description="Helical" evidence="1">
    <location>
        <begin position="95"/>
        <end position="114"/>
    </location>
</feature>
<sequence>MSEETYDVGPQFVNNERDAEKTKFGNCSNASDTTRTAAVNPPGGVWQDGHDAGRAIYAAHKIPFTVFLLCNTMALPASVFVISALTYRSRYCAEIGSATASMIFTYGSAIFAVTSSKSEFRYLLTAASVPIGVRILIEMARERSASPNLQISFLLAEIWIATACMIATSGSAIFAVTPRESVKCRYLLAAAGVPYGVPFLIGVVRKRSARSEVMAPGNC</sequence>
<protein>
    <recommendedName>
        <fullName evidence="2">PGG domain-containing protein</fullName>
    </recommendedName>
</protein>
<keyword evidence="4" id="KW-1185">Reference proteome</keyword>
<evidence type="ECO:0000313" key="4">
    <source>
        <dbReference type="Proteomes" id="UP001279734"/>
    </source>
</evidence>
<evidence type="ECO:0000256" key="1">
    <source>
        <dbReference type="SAM" id="Phobius"/>
    </source>
</evidence>
<dbReference type="Proteomes" id="UP001279734">
    <property type="component" value="Unassembled WGS sequence"/>
</dbReference>
<feature type="transmembrane region" description="Helical" evidence="1">
    <location>
        <begin position="62"/>
        <end position="83"/>
    </location>
</feature>